<evidence type="ECO:0000256" key="1">
    <source>
        <dbReference type="ARBA" id="ARBA00023015"/>
    </source>
</evidence>
<proteinExistence type="predicted"/>
<dbReference type="EMBL" id="CACRTG010000001">
    <property type="protein sequence ID" value="VYS81259.1"/>
    <property type="molecule type" value="Genomic_DNA"/>
</dbReference>
<dbReference type="InterPro" id="IPR014710">
    <property type="entry name" value="RmlC-like_jellyroll"/>
</dbReference>
<keyword evidence="1" id="KW-0805">Transcription regulation</keyword>
<dbReference type="Pfam" id="PF02311">
    <property type="entry name" value="AraC_binding"/>
    <property type="match status" value="1"/>
</dbReference>
<evidence type="ECO:0000256" key="3">
    <source>
        <dbReference type="ARBA" id="ARBA00023163"/>
    </source>
</evidence>
<dbReference type="Gene3D" id="1.10.10.60">
    <property type="entry name" value="Homeodomain-like"/>
    <property type="match status" value="2"/>
</dbReference>
<dbReference type="InterPro" id="IPR009057">
    <property type="entry name" value="Homeodomain-like_sf"/>
</dbReference>
<name>A0A6N2RLT4_9FIRM</name>
<dbReference type="AlphaFoldDB" id="A0A6N2RLT4"/>
<evidence type="ECO:0000256" key="2">
    <source>
        <dbReference type="ARBA" id="ARBA00023125"/>
    </source>
</evidence>
<organism evidence="5">
    <name type="scientific">[Clostridium] nexile</name>
    <dbReference type="NCBI Taxonomy" id="29361"/>
    <lineage>
        <taxon>Bacteria</taxon>
        <taxon>Bacillati</taxon>
        <taxon>Bacillota</taxon>
        <taxon>Clostridia</taxon>
        <taxon>Lachnospirales</taxon>
        <taxon>Lachnospiraceae</taxon>
        <taxon>Tyzzerella</taxon>
    </lineage>
</organism>
<dbReference type="GO" id="GO:0032259">
    <property type="term" value="P:methylation"/>
    <property type="evidence" value="ECO:0007669"/>
    <property type="project" value="UniProtKB-KW"/>
</dbReference>
<dbReference type="SUPFAM" id="SSF51182">
    <property type="entry name" value="RmlC-like cupins"/>
    <property type="match status" value="1"/>
</dbReference>
<dbReference type="PANTHER" id="PTHR43280:SF2">
    <property type="entry name" value="HTH-TYPE TRANSCRIPTIONAL REGULATOR EXSA"/>
    <property type="match status" value="1"/>
</dbReference>
<evidence type="ECO:0000259" key="4">
    <source>
        <dbReference type="PROSITE" id="PS01124"/>
    </source>
</evidence>
<evidence type="ECO:0000313" key="5">
    <source>
        <dbReference type="EMBL" id="VYS81259.1"/>
    </source>
</evidence>
<dbReference type="InterPro" id="IPR003313">
    <property type="entry name" value="AraC-bd"/>
</dbReference>
<accession>A0A6N2RLT4</accession>
<dbReference type="SMART" id="SM00342">
    <property type="entry name" value="HTH_ARAC"/>
    <property type="match status" value="1"/>
</dbReference>
<dbReference type="InterPro" id="IPR018060">
    <property type="entry name" value="HTH_AraC"/>
</dbReference>
<keyword evidence="3" id="KW-0804">Transcription</keyword>
<keyword evidence="5" id="KW-0808">Transferase</keyword>
<keyword evidence="2" id="KW-0238">DNA-binding</keyword>
<dbReference type="Gene3D" id="2.60.120.10">
    <property type="entry name" value="Jelly Rolls"/>
    <property type="match status" value="1"/>
</dbReference>
<dbReference type="Pfam" id="PF12833">
    <property type="entry name" value="HTH_18"/>
    <property type="match status" value="1"/>
</dbReference>
<dbReference type="PANTHER" id="PTHR43280">
    <property type="entry name" value="ARAC-FAMILY TRANSCRIPTIONAL REGULATOR"/>
    <property type="match status" value="1"/>
</dbReference>
<gene>
    <name evidence="5" type="primary">adaA_1</name>
    <name evidence="5" type="ORF">CNLFYP112_00204</name>
</gene>
<dbReference type="GO" id="GO:0043565">
    <property type="term" value="F:sequence-specific DNA binding"/>
    <property type="evidence" value="ECO:0007669"/>
    <property type="project" value="InterPro"/>
</dbReference>
<feature type="domain" description="HTH araC/xylS-type" evidence="4">
    <location>
        <begin position="188"/>
        <end position="286"/>
    </location>
</feature>
<dbReference type="CDD" id="cd02208">
    <property type="entry name" value="cupin_RmlC-like"/>
    <property type="match status" value="1"/>
</dbReference>
<dbReference type="GO" id="GO:0008168">
    <property type="term" value="F:methyltransferase activity"/>
    <property type="evidence" value="ECO:0007669"/>
    <property type="project" value="UniProtKB-KW"/>
</dbReference>
<dbReference type="InterPro" id="IPR011051">
    <property type="entry name" value="RmlC_Cupin_sf"/>
</dbReference>
<keyword evidence="5" id="KW-0489">Methyltransferase</keyword>
<dbReference type="GO" id="GO:0003700">
    <property type="term" value="F:DNA-binding transcription factor activity"/>
    <property type="evidence" value="ECO:0007669"/>
    <property type="project" value="InterPro"/>
</dbReference>
<dbReference type="PROSITE" id="PS01124">
    <property type="entry name" value="HTH_ARAC_FAMILY_2"/>
    <property type="match status" value="1"/>
</dbReference>
<dbReference type="SUPFAM" id="SSF46689">
    <property type="entry name" value="Homeodomain-like"/>
    <property type="match status" value="2"/>
</dbReference>
<sequence length="303" mass="36578">MTAYEKKIIMENGTRHEIVSSNYDVDVRFYLSVDEGSYVAPHWHNSLEIIYMLEGSMKVKCENKEMDVQAGDISLINSREIHSFWSTPNKSLVLQVPEKLLEKYISDYELVKFHVDPHPGKETENTKLEWLKKVCYDMYVIYEVRPEGYLFKFKSLLYDLLYMLIHSYSVKMIEKEVNRNNKNREQIKQILRYLDRNHARQITVQETAEEFGYNPDYLSRMLKQQIGLTTMEYLYEVRMNYVYQDLMNTEDYVSEIFTRHGCTNYKVAMRWFKRRYHYTPSQLRRQRLDKMEVVVNTEKYVIK</sequence>
<dbReference type="EC" id="2.1.1.-" evidence="5"/>
<reference evidence="5" key="1">
    <citation type="submission" date="2019-11" db="EMBL/GenBank/DDBJ databases">
        <authorList>
            <person name="Feng L."/>
        </authorList>
    </citation>
    <scope>NUCLEOTIDE SEQUENCE</scope>
    <source>
        <strain evidence="5">CnexileLFYP112</strain>
    </source>
</reference>
<protein>
    <submittedName>
        <fullName evidence="5">Bifunctional transcriptional activator/DNA repair enzyme AdaA</fullName>
        <ecNumber evidence="5">2.1.1.-</ecNumber>
    </submittedName>
</protein>